<evidence type="ECO:0000313" key="1">
    <source>
        <dbReference type="EMBL" id="MFC4096973.1"/>
    </source>
</evidence>
<dbReference type="InterPro" id="IPR011050">
    <property type="entry name" value="Pectin_lyase_fold/virulence"/>
</dbReference>
<organism evidence="1 2">
    <name type="scientific">Euzebyella saccharophila</name>
    <dbReference type="NCBI Taxonomy" id="679664"/>
    <lineage>
        <taxon>Bacteria</taxon>
        <taxon>Pseudomonadati</taxon>
        <taxon>Bacteroidota</taxon>
        <taxon>Flavobacteriia</taxon>
        <taxon>Flavobacteriales</taxon>
        <taxon>Flavobacteriaceae</taxon>
        <taxon>Euzebyella</taxon>
    </lineage>
</organism>
<gene>
    <name evidence="1" type="ORF">ACFOUT_13880</name>
</gene>
<reference evidence="2" key="1">
    <citation type="journal article" date="2019" name="Int. J. Syst. Evol. Microbiol.">
        <title>The Global Catalogue of Microorganisms (GCM) 10K type strain sequencing project: providing services to taxonomists for standard genome sequencing and annotation.</title>
        <authorList>
            <consortium name="The Broad Institute Genomics Platform"/>
            <consortium name="The Broad Institute Genome Sequencing Center for Infectious Disease"/>
            <person name="Wu L."/>
            <person name="Ma J."/>
        </authorList>
    </citation>
    <scope>NUCLEOTIDE SEQUENCE [LARGE SCALE GENOMIC DNA]</scope>
    <source>
        <strain evidence="2">CECT 7477</strain>
    </source>
</reference>
<accession>A0ABV8JQ01</accession>
<name>A0ABV8JQ01_9FLAO</name>
<comment type="caution">
    <text evidence="1">The sequence shown here is derived from an EMBL/GenBank/DDBJ whole genome shotgun (WGS) entry which is preliminary data.</text>
</comment>
<evidence type="ECO:0008006" key="3">
    <source>
        <dbReference type="Google" id="ProtNLM"/>
    </source>
</evidence>
<evidence type="ECO:0000313" key="2">
    <source>
        <dbReference type="Proteomes" id="UP001595814"/>
    </source>
</evidence>
<dbReference type="RefSeq" id="WP_192461700.1">
    <property type="nucleotide sequence ID" value="NZ_JACYFJ010000002.1"/>
</dbReference>
<dbReference type="SUPFAM" id="SSF51126">
    <property type="entry name" value="Pectin lyase-like"/>
    <property type="match status" value="1"/>
</dbReference>
<proteinExistence type="predicted"/>
<sequence length="498" mass="56133">MRLFFSVLIALVFVSVISCRKEFNYAPSNGKLRFSKDTVFLDTIFTGIGSSTYTLKVYNDQNEDIEIPSIKLENGNNSNYRINVDGIAGTSFNNIPLGANDSLFIFIETTYSIQNSEKEFLHTDVLFFDEGAHQQKIPLVTLVKDAIFIFPEKDLESPLKSIPLSFDETAEELLVTSFFLTDEHLNLNNDRPYIFYGYAMVPQGKKLRIEAGARLYFHENSGLYITTNSSLEILGEISSDTLLLENEVILEGDRLEPDFKNIPGQWGGIYFEENSGSSTINHLTLKNAINGISIKKSDTLDKTTLSLTDSRIYNSTNYNILAENCSINSENLISGNSGKSSVYIKEGGNYAFLHATIANYWSFSLRTGFALEINKNTQSTNLCSLSFKNSIITGNGLDEIHLELEDTGLNQFFFENCLIQFSKEDLNEFPYDFTNEDHYRNIFFNKDPFFKGPLSNNFNLGIESFVIDKGTPEILEQVPLDIMGNKRGEIPDLGAFEL</sequence>
<dbReference type="Proteomes" id="UP001595814">
    <property type="component" value="Unassembled WGS sequence"/>
</dbReference>
<protein>
    <recommendedName>
        <fullName evidence="3">Right handed beta helix domain-containing protein</fullName>
    </recommendedName>
</protein>
<dbReference type="EMBL" id="JBHSAW010000010">
    <property type="protein sequence ID" value="MFC4096973.1"/>
    <property type="molecule type" value="Genomic_DNA"/>
</dbReference>
<keyword evidence="2" id="KW-1185">Reference proteome</keyword>
<dbReference type="PROSITE" id="PS51257">
    <property type="entry name" value="PROKAR_LIPOPROTEIN"/>
    <property type="match status" value="1"/>
</dbReference>